<dbReference type="EMBL" id="JAWDJW010008226">
    <property type="protein sequence ID" value="KAK3060875.1"/>
    <property type="molecule type" value="Genomic_DNA"/>
</dbReference>
<protein>
    <submittedName>
        <fullName evidence="1">Uncharacterized protein</fullName>
    </submittedName>
</protein>
<keyword evidence="2" id="KW-1185">Reference proteome</keyword>
<evidence type="ECO:0000313" key="1">
    <source>
        <dbReference type="EMBL" id="KAK3060875.1"/>
    </source>
</evidence>
<accession>A0ACC3D2H1</accession>
<organism evidence="1 2">
    <name type="scientific">Coniosporium uncinatum</name>
    <dbReference type="NCBI Taxonomy" id="93489"/>
    <lineage>
        <taxon>Eukaryota</taxon>
        <taxon>Fungi</taxon>
        <taxon>Dikarya</taxon>
        <taxon>Ascomycota</taxon>
        <taxon>Pezizomycotina</taxon>
        <taxon>Dothideomycetes</taxon>
        <taxon>Dothideomycetes incertae sedis</taxon>
        <taxon>Coniosporium</taxon>
    </lineage>
</organism>
<sequence length="220" mass="24148">MIPPSDQPALRELGQELSHVADTFDRVIAGNRTYAKQFAKEDPALLKSLAAGQSPEILWIGCADSKVPETTICHCKPGELFVHRNIANVVQPGDVNSSSVIEYSVAHLKVKKIIVCGHTNCGGANAALGDADLGETLNTWLESVRALRRKHIDELNKLPSDDARANRLAEFNVENSIETLRRNPIVADAMKERDLEIHGFIYDVPAAKLLILDVAQRQPL</sequence>
<proteinExistence type="predicted"/>
<evidence type="ECO:0000313" key="2">
    <source>
        <dbReference type="Proteomes" id="UP001186974"/>
    </source>
</evidence>
<name>A0ACC3D2H1_9PEZI</name>
<reference evidence="1" key="1">
    <citation type="submission" date="2024-09" db="EMBL/GenBank/DDBJ databases">
        <title>Black Yeasts Isolated from many extreme environments.</title>
        <authorList>
            <person name="Coleine C."/>
            <person name="Stajich J.E."/>
            <person name="Selbmann L."/>
        </authorList>
    </citation>
    <scope>NUCLEOTIDE SEQUENCE</scope>
    <source>
        <strain evidence="1">CCFEE 5737</strain>
    </source>
</reference>
<dbReference type="Proteomes" id="UP001186974">
    <property type="component" value="Unassembled WGS sequence"/>
</dbReference>
<gene>
    <name evidence="1" type="ORF">LTS18_007500</name>
</gene>
<comment type="caution">
    <text evidence="1">The sequence shown here is derived from an EMBL/GenBank/DDBJ whole genome shotgun (WGS) entry which is preliminary data.</text>
</comment>